<reference evidence="6 7" key="1">
    <citation type="submission" date="2024-03" db="EMBL/GenBank/DDBJ databases">
        <title>Two novel species of the genus Flavobacterium exhibiting potentially degradation of complex polysaccharides.</title>
        <authorList>
            <person name="Lian X."/>
        </authorList>
    </citation>
    <scope>NUCLEOTIDE SEQUENCE [LARGE SCALE GENOMIC DNA]</scope>
    <source>
        <strain evidence="6 7">N6</strain>
    </source>
</reference>
<evidence type="ECO:0000256" key="2">
    <source>
        <dbReference type="ARBA" id="ARBA00023125"/>
    </source>
</evidence>
<dbReference type="PROSITE" id="PS00041">
    <property type="entry name" value="HTH_ARAC_FAMILY_1"/>
    <property type="match status" value="1"/>
</dbReference>
<dbReference type="PROSITE" id="PS01124">
    <property type="entry name" value="HTH_ARAC_FAMILY_2"/>
    <property type="match status" value="1"/>
</dbReference>
<comment type="caution">
    <text evidence="6">The sequence shown here is derived from an EMBL/GenBank/DDBJ whole genome shotgun (WGS) entry which is preliminary data.</text>
</comment>
<dbReference type="PANTHER" id="PTHR43280">
    <property type="entry name" value="ARAC-FAMILY TRANSCRIPTIONAL REGULATOR"/>
    <property type="match status" value="1"/>
</dbReference>
<evidence type="ECO:0000313" key="7">
    <source>
        <dbReference type="Proteomes" id="UP001468798"/>
    </source>
</evidence>
<name>A0ABU9NQD9_9FLAO</name>
<gene>
    <name evidence="6" type="ORF">WFZ86_13700</name>
</gene>
<dbReference type="RefSeq" id="WP_342692451.1">
    <property type="nucleotide sequence ID" value="NZ_JBCGDP010000013.1"/>
</dbReference>
<dbReference type="EMBL" id="JBCGDP010000013">
    <property type="protein sequence ID" value="MEM0577558.1"/>
    <property type="molecule type" value="Genomic_DNA"/>
</dbReference>
<proteinExistence type="predicted"/>
<keyword evidence="4" id="KW-0812">Transmembrane</keyword>
<dbReference type="InterPro" id="IPR018062">
    <property type="entry name" value="HTH_AraC-typ_CS"/>
</dbReference>
<dbReference type="PANTHER" id="PTHR43280:SF29">
    <property type="entry name" value="ARAC-FAMILY TRANSCRIPTIONAL REGULATOR"/>
    <property type="match status" value="1"/>
</dbReference>
<evidence type="ECO:0000256" key="3">
    <source>
        <dbReference type="ARBA" id="ARBA00023163"/>
    </source>
</evidence>
<accession>A0ABU9NQD9</accession>
<keyword evidence="2" id="KW-0238">DNA-binding</keyword>
<dbReference type="Gene3D" id="1.10.10.60">
    <property type="entry name" value="Homeodomain-like"/>
    <property type="match status" value="2"/>
</dbReference>
<keyword evidence="7" id="KW-1185">Reference proteome</keyword>
<feature type="transmembrane region" description="Helical" evidence="4">
    <location>
        <begin position="89"/>
        <end position="108"/>
    </location>
</feature>
<feature type="transmembrane region" description="Helical" evidence="4">
    <location>
        <begin position="129"/>
        <end position="149"/>
    </location>
</feature>
<keyword evidence="4" id="KW-0472">Membrane</keyword>
<keyword evidence="3" id="KW-0804">Transcription</keyword>
<evidence type="ECO:0000313" key="6">
    <source>
        <dbReference type="EMBL" id="MEM0577558.1"/>
    </source>
</evidence>
<feature type="transmembrane region" description="Helical" evidence="4">
    <location>
        <begin position="155"/>
        <end position="176"/>
    </location>
</feature>
<dbReference type="Proteomes" id="UP001468798">
    <property type="component" value="Unassembled WGS sequence"/>
</dbReference>
<dbReference type="InterPro" id="IPR018060">
    <property type="entry name" value="HTH_AraC"/>
</dbReference>
<keyword evidence="4" id="KW-1133">Transmembrane helix</keyword>
<dbReference type="SUPFAM" id="SSF46689">
    <property type="entry name" value="Homeodomain-like"/>
    <property type="match status" value="1"/>
</dbReference>
<dbReference type="SMART" id="SM00342">
    <property type="entry name" value="HTH_ARAC"/>
    <property type="match status" value="1"/>
</dbReference>
<feature type="transmembrane region" description="Helical" evidence="4">
    <location>
        <begin position="20"/>
        <end position="40"/>
    </location>
</feature>
<evidence type="ECO:0000259" key="5">
    <source>
        <dbReference type="PROSITE" id="PS01124"/>
    </source>
</evidence>
<feature type="domain" description="HTH araC/xylS-type" evidence="5">
    <location>
        <begin position="207"/>
        <end position="308"/>
    </location>
</feature>
<dbReference type="InterPro" id="IPR009057">
    <property type="entry name" value="Homeodomain-like_sf"/>
</dbReference>
<evidence type="ECO:0000256" key="4">
    <source>
        <dbReference type="SAM" id="Phobius"/>
    </source>
</evidence>
<protein>
    <submittedName>
        <fullName evidence="6">Helix-turn-helix domain-containing protein</fullName>
    </submittedName>
</protein>
<evidence type="ECO:0000256" key="1">
    <source>
        <dbReference type="ARBA" id="ARBA00023015"/>
    </source>
</evidence>
<dbReference type="Pfam" id="PF12833">
    <property type="entry name" value="HTH_18"/>
    <property type="match status" value="1"/>
</dbReference>
<feature type="transmembrane region" description="Helical" evidence="4">
    <location>
        <begin position="56"/>
        <end position="74"/>
    </location>
</feature>
<sequence length="311" mass="36074">MSIRIGKSVFLFFKPDLPRIYLQIGLSACFFIGPALFYFVKSSIEQTIVIPNKCKWNFVVLLAVILPVGIVFPYETYPKYWNLYFVKIIYLQWFVYILVTGFLLRTMLYKLFSIRKTATDRKFGGFEKWLLSIYIGNILIFTSYVLSLLPINYPIYISGSIAYTFILYIFILKLLYRKKTDDLFFPSLNKYGTKKVDDDTAAALIEKLNHLMLEKKIYRNANLTLSELSKEINISAHQLSQLLNDNMGKNFTAFINEYRIKDACTIMVSENKLTLEGIGYEVGFNSKSTFFATFKKLKGTTPAIFLQNAYK</sequence>
<organism evidence="6 7">
    <name type="scientific">Flavobacterium polysaccharolyticum</name>
    <dbReference type="NCBI Taxonomy" id="3133148"/>
    <lineage>
        <taxon>Bacteria</taxon>
        <taxon>Pseudomonadati</taxon>
        <taxon>Bacteroidota</taxon>
        <taxon>Flavobacteriia</taxon>
        <taxon>Flavobacteriales</taxon>
        <taxon>Flavobacteriaceae</taxon>
        <taxon>Flavobacterium</taxon>
    </lineage>
</organism>
<keyword evidence="1" id="KW-0805">Transcription regulation</keyword>